<organism evidence="2 3">
    <name type="scientific">Rhizobium metallidurans</name>
    <dbReference type="NCBI Taxonomy" id="1265931"/>
    <lineage>
        <taxon>Bacteria</taxon>
        <taxon>Pseudomonadati</taxon>
        <taxon>Pseudomonadota</taxon>
        <taxon>Alphaproteobacteria</taxon>
        <taxon>Hyphomicrobiales</taxon>
        <taxon>Rhizobiaceae</taxon>
        <taxon>Rhizobium/Agrobacterium group</taxon>
        <taxon>Rhizobium</taxon>
    </lineage>
</organism>
<dbReference type="NCBIfam" id="TIGR02218">
    <property type="entry name" value="phg_TIGR02218"/>
    <property type="match status" value="1"/>
</dbReference>
<dbReference type="RefSeq" id="WP_183899439.1">
    <property type="nucleotide sequence ID" value="NZ_JACIDW010000003.1"/>
</dbReference>
<evidence type="ECO:0000313" key="3">
    <source>
        <dbReference type="Proteomes" id="UP000582090"/>
    </source>
</evidence>
<feature type="domain" description="Bacteriophage phiJL001 Gp84 C-terminal" evidence="1">
    <location>
        <begin position="195"/>
        <end position="277"/>
    </location>
</feature>
<evidence type="ECO:0000313" key="2">
    <source>
        <dbReference type="EMBL" id="MBB3963739.1"/>
    </source>
</evidence>
<dbReference type="InterPro" id="IPR018964">
    <property type="entry name" value="Phage_phiJL001_Gp84_C"/>
</dbReference>
<comment type="caution">
    <text evidence="2">The sequence shown here is derived from an EMBL/GenBank/DDBJ whole genome shotgun (WGS) entry which is preliminary data.</text>
</comment>
<sequence>MRHIPQALQAHLSGDATTVCRAWRVTRRDGVVLGFTEHDRDLTFSGTTFLAASGFSASAAEEEAGLPAATSDVAGGFSSAAITEDDLKRGRYDGARVEVLLVNWAEPDQHMLLKLQEIGDVTRDAGKFQAELRSFASRLDEPQGRVYGRRCDATLGDGRCGVDLLAPGMRAEGVVVSVPDASRLLLSGIRAVPDGFFRFGVLSFIDGGNHGQRLEIETHAVKDDLLEVTLWLPLEATPRAGDRVVLTAGCDKAFSTCRAKFANHLNFRGFPHIPGTDFAYTYADGESLHDGSALFK</sequence>
<protein>
    <submittedName>
        <fullName evidence="2">Putative phage protein (TIGR02218 family)</fullName>
    </submittedName>
</protein>
<name>A0A7W6CSV2_9HYPH</name>
<dbReference type="EMBL" id="JACIDW010000003">
    <property type="protein sequence ID" value="MBB3963739.1"/>
    <property type="molecule type" value="Genomic_DNA"/>
</dbReference>
<gene>
    <name evidence="2" type="ORF">GGQ67_001378</name>
</gene>
<accession>A0A7W6CSV2</accession>
<dbReference type="Pfam" id="PF09931">
    <property type="entry name" value="Phage_phiJL001_Gp84_N"/>
    <property type="match status" value="1"/>
</dbReference>
<reference evidence="2 3" key="1">
    <citation type="submission" date="2020-08" db="EMBL/GenBank/DDBJ databases">
        <title>Genomic Encyclopedia of Type Strains, Phase IV (KMG-IV): sequencing the most valuable type-strain genomes for metagenomic binning, comparative biology and taxonomic classification.</title>
        <authorList>
            <person name="Goeker M."/>
        </authorList>
    </citation>
    <scope>NUCLEOTIDE SEQUENCE [LARGE SCALE GENOMIC DNA]</scope>
    <source>
        <strain evidence="2 3">DSM 26575</strain>
    </source>
</reference>
<keyword evidence="3" id="KW-1185">Reference proteome</keyword>
<proteinExistence type="predicted"/>
<dbReference type="InterPro" id="IPR011928">
    <property type="entry name" value="Phage_phiJL001_Gp84"/>
</dbReference>
<evidence type="ECO:0000259" key="1">
    <source>
        <dbReference type="Pfam" id="PF09356"/>
    </source>
</evidence>
<dbReference type="AlphaFoldDB" id="A0A7W6CSV2"/>
<dbReference type="Proteomes" id="UP000582090">
    <property type="component" value="Unassembled WGS sequence"/>
</dbReference>
<dbReference type="Pfam" id="PF09356">
    <property type="entry name" value="Phage_BR0599"/>
    <property type="match status" value="1"/>
</dbReference>